<dbReference type="InterPro" id="IPR000847">
    <property type="entry name" value="LysR_HTH_N"/>
</dbReference>
<dbReference type="InterPro" id="IPR005119">
    <property type="entry name" value="LysR_subst-bd"/>
</dbReference>
<dbReference type="OrthoDB" id="8523827at2"/>
<dbReference type="GO" id="GO:0003700">
    <property type="term" value="F:DNA-binding transcription factor activity"/>
    <property type="evidence" value="ECO:0007669"/>
    <property type="project" value="InterPro"/>
</dbReference>
<dbReference type="InterPro" id="IPR036390">
    <property type="entry name" value="WH_DNA-bd_sf"/>
</dbReference>
<protein>
    <submittedName>
        <fullName evidence="6">LysR family transcriptional regulator</fullName>
    </submittedName>
</protein>
<dbReference type="Pfam" id="PF03466">
    <property type="entry name" value="LysR_substrate"/>
    <property type="match status" value="1"/>
</dbReference>
<comment type="similarity">
    <text evidence="1">Belongs to the LysR transcriptional regulatory family.</text>
</comment>
<proteinExistence type="inferred from homology"/>
<keyword evidence="2" id="KW-0805">Transcription regulation</keyword>
<feature type="domain" description="HTH lysR-type" evidence="5">
    <location>
        <begin position="1"/>
        <end position="59"/>
    </location>
</feature>
<dbReference type="InterPro" id="IPR058163">
    <property type="entry name" value="LysR-type_TF_proteobact-type"/>
</dbReference>
<dbReference type="InterPro" id="IPR036388">
    <property type="entry name" value="WH-like_DNA-bd_sf"/>
</dbReference>
<evidence type="ECO:0000256" key="4">
    <source>
        <dbReference type="ARBA" id="ARBA00023163"/>
    </source>
</evidence>
<evidence type="ECO:0000256" key="2">
    <source>
        <dbReference type="ARBA" id="ARBA00023015"/>
    </source>
</evidence>
<dbReference type="GO" id="GO:0003677">
    <property type="term" value="F:DNA binding"/>
    <property type="evidence" value="ECO:0007669"/>
    <property type="project" value="UniProtKB-KW"/>
</dbReference>
<organism evidence="6 7">
    <name type="scientific">Caballeronia sordidicola</name>
    <name type="common">Burkholderia sordidicola</name>
    <dbReference type="NCBI Taxonomy" id="196367"/>
    <lineage>
        <taxon>Bacteria</taxon>
        <taxon>Pseudomonadati</taxon>
        <taxon>Pseudomonadota</taxon>
        <taxon>Betaproteobacteria</taxon>
        <taxon>Burkholderiales</taxon>
        <taxon>Burkholderiaceae</taxon>
        <taxon>Caballeronia</taxon>
    </lineage>
</organism>
<accession>A0A158H5H9</accession>
<evidence type="ECO:0000256" key="1">
    <source>
        <dbReference type="ARBA" id="ARBA00009437"/>
    </source>
</evidence>
<dbReference type="CDD" id="cd08422">
    <property type="entry name" value="PBP2_CrgA_like"/>
    <property type="match status" value="1"/>
</dbReference>
<evidence type="ECO:0000313" key="7">
    <source>
        <dbReference type="Proteomes" id="UP000054893"/>
    </source>
</evidence>
<dbReference type="AlphaFoldDB" id="A0A158H5H9"/>
<dbReference type="PRINTS" id="PR00039">
    <property type="entry name" value="HTHLYSR"/>
</dbReference>
<evidence type="ECO:0000259" key="5">
    <source>
        <dbReference type="PROSITE" id="PS50931"/>
    </source>
</evidence>
<sequence>MDTTRALNIFLSVARARNFSRAAIETGTSTPAISRAVAQLEKHLGLRLFHRTTRRVSLTAEGERLYELAEKGLQLLDDAMDRTMYAKDALRGSIRIAAPRSIGSHLLVPLMLKFQENHPNVGFDTVLEDCFTDLVGQKIDIGFRAGSQPDGVLISRPLAPLELLTCASRRYVERYGAPTSIDELDKHRCTGFRQPNSGRTVPWEFTVGSQVLSRHVSAIATFNDVDVEVSAVRAGMGIGQLPTYLVSEHIRSGELISLLPGYSSSRMGIFMFYPQRERLPARVRRFIDFVAREDMSSFFNSTSNCPGEDVLRIPKAIVEV</sequence>
<gene>
    <name evidence="6" type="ORF">AWB64_04161</name>
</gene>
<keyword evidence="3" id="KW-0238">DNA-binding</keyword>
<dbReference type="Proteomes" id="UP000054893">
    <property type="component" value="Unassembled WGS sequence"/>
</dbReference>
<dbReference type="Gene3D" id="3.40.190.290">
    <property type="match status" value="1"/>
</dbReference>
<dbReference type="FunFam" id="1.10.10.10:FF:000001">
    <property type="entry name" value="LysR family transcriptional regulator"/>
    <property type="match status" value="1"/>
</dbReference>
<name>A0A158H5H9_CABSO</name>
<dbReference type="PANTHER" id="PTHR30537">
    <property type="entry name" value="HTH-TYPE TRANSCRIPTIONAL REGULATOR"/>
    <property type="match status" value="1"/>
</dbReference>
<dbReference type="Gene3D" id="1.10.10.10">
    <property type="entry name" value="Winged helix-like DNA-binding domain superfamily/Winged helix DNA-binding domain"/>
    <property type="match status" value="1"/>
</dbReference>
<evidence type="ECO:0000313" key="6">
    <source>
        <dbReference type="EMBL" id="SAL39584.1"/>
    </source>
</evidence>
<dbReference type="PROSITE" id="PS50931">
    <property type="entry name" value="HTH_LYSR"/>
    <property type="match status" value="1"/>
</dbReference>
<dbReference type="SUPFAM" id="SSF46785">
    <property type="entry name" value="Winged helix' DNA-binding domain"/>
    <property type="match status" value="1"/>
</dbReference>
<evidence type="ECO:0000256" key="3">
    <source>
        <dbReference type="ARBA" id="ARBA00023125"/>
    </source>
</evidence>
<dbReference type="Pfam" id="PF00126">
    <property type="entry name" value="HTH_1"/>
    <property type="match status" value="1"/>
</dbReference>
<keyword evidence="4" id="KW-0804">Transcription</keyword>
<dbReference type="EMBL" id="FCOC02000014">
    <property type="protein sequence ID" value="SAL39584.1"/>
    <property type="molecule type" value="Genomic_DNA"/>
</dbReference>
<reference evidence="6 7" key="1">
    <citation type="submission" date="2016-01" db="EMBL/GenBank/DDBJ databases">
        <authorList>
            <person name="Oliw E.H."/>
        </authorList>
    </citation>
    <scope>NUCLEOTIDE SEQUENCE [LARGE SCALE GENOMIC DNA]</scope>
    <source>
        <strain evidence="6">LMG 22029</strain>
    </source>
</reference>
<dbReference type="PANTHER" id="PTHR30537:SF5">
    <property type="entry name" value="HTH-TYPE TRANSCRIPTIONAL ACTIVATOR TTDR-RELATED"/>
    <property type="match status" value="1"/>
</dbReference>
<dbReference type="RefSeq" id="WP_082850570.1">
    <property type="nucleotide sequence ID" value="NZ_FCOC02000014.1"/>
</dbReference>
<dbReference type="SUPFAM" id="SSF53850">
    <property type="entry name" value="Periplasmic binding protein-like II"/>
    <property type="match status" value="1"/>
</dbReference>